<feature type="region of interest" description="Disordered" evidence="1">
    <location>
        <begin position="71"/>
        <end position="96"/>
    </location>
</feature>
<name>A0A1E1W596_PECGO</name>
<dbReference type="AlphaFoldDB" id="A0A1E1W596"/>
<proteinExistence type="predicted"/>
<feature type="compositionally biased region" description="Basic and acidic residues" evidence="1">
    <location>
        <begin position="71"/>
        <end position="80"/>
    </location>
</feature>
<dbReference type="EMBL" id="GDQN01001761">
    <property type="protein sequence ID" value="JAT89293.1"/>
    <property type="molecule type" value="Transcribed_RNA"/>
</dbReference>
<protein>
    <submittedName>
        <fullName evidence="2">Uncharacterized protein</fullName>
    </submittedName>
</protein>
<sequence length="184" mass="20237">MLSKFVDFLCCLTSLQVFIQLKDARLQRGSSTTDVVFTPSPYTRHIDEVDSGGGGSAEVMVYSLGWGMGEPERRGADRKRSQPPAATLSPLSPDEGHEVDVLPLHNQVGGHTRLLVLNDSTVIKPLNIRELHFYQNIPEDIQNFVPRYKGLRRCGCGATPGCTRHTRPNSALAVILHFGRDAGL</sequence>
<dbReference type="EMBL" id="GDQN01008897">
    <property type="protein sequence ID" value="JAT82157.1"/>
    <property type="molecule type" value="Transcribed_RNA"/>
</dbReference>
<accession>A0A1E1W596</accession>
<gene>
    <name evidence="3" type="ORF">g.10163</name>
    <name evidence="2" type="ORF">g.10198</name>
</gene>
<evidence type="ECO:0000313" key="3">
    <source>
        <dbReference type="EMBL" id="JAT89293.1"/>
    </source>
</evidence>
<dbReference type="OrthoDB" id="2573163at2759"/>
<evidence type="ECO:0000313" key="2">
    <source>
        <dbReference type="EMBL" id="JAT82157.1"/>
    </source>
</evidence>
<reference evidence="2" key="1">
    <citation type="submission" date="2015-09" db="EMBL/GenBank/DDBJ databases">
        <title>De novo assembly of Pectinophora gossypiella (Pink Bollworm) gut transcriptome.</title>
        <authorList>
            <person name="Tassone E.E."/>
        </authorList>
    </citation>
    <scope>NUCLEOTIDE SEQUENCE</scope>
</reference>
<evidence type="ECO:0000256" key="1">
    <source>
        <dbReference type="SAM" id="MobiDB-lite"/>
    </source>
</evidence>
<organism evidence="2">
    <name type="scientific">Pectinophora gossypiella</name>
    <name type="common">Cotton pink bollworm</name>
    <name type="synonym">Depressaria gossypiella</name>
    <dbReference type="NCBI Taxonomy" id="13191"/>
    <lineage>
        <taxon>Eukaryota</taxon>
        <taxon>Metazoa</taxon>
        <taxon>Ecdysozoa</taxon>
        <taxon>Arthropoda</taxon>
        <taxon>Hexapoda</taxon>
        <taxon>Insecta</taxon>
        <taxon>Pterygota</taxon>
        <taxon>Neoptera</taxon>
        <taxon>Endopterygota</taxon>
        <taxon>Lepidoptera</taxon>
        <taxon>Glossata</taxon>
        <taxon>Ditrysia</taxon>
        <taxon>Gelechioidea</taxon>
        <taxon>Gelechiidae</taxon>
        <taxon>Apatetrinae</taxon>
        <taxon>Pectinophora</taxon>
    </lineage>
</organism>
<dbReference type="SUPFAM" id="SSF56104">
    <property type="entry name" value="SAICAR synthase-like"/>
    <property type="match status" value="1"/>
</dbReference>